<organism evidence="1 2">
    <name type="scientific">Mytilus coruscus</name>
    <name type="common">Sea mussel</name>
    <dbReference type="NCBI Taxonomy" id="42192"/>
    <lineage>
        <taxon>Eukaryota</taxon>
        <taxon>Metazoa</taxon>
        <taxon>Spiralia</taxon>
        <taxon>Lophotrochozoa</taxon>
        <taxon>Mollusca</taxon>
        <taxon>Bivalvia</taxon>
        <taxon>Autobranchia</taxon>
        <taxon>Pteriomorphia</taxon>
        <taxon>Mytilida</taxon>
        <taxon>Mytiloidea</taxon>
        <taxon>Mytilidae</taxon>
        <taxon>Mytilinae</taxon>
        <taxon>Mytilus</taxon>
    </lineage>
</organism>
<name>A0A6J8CJ40_MYTCO</name>
<dbReference type="AlphaFoldDB" id="A0A6J8CJ40"/>
<reference evidence="1 2" key="1">
    <citation type="submission" date="2020-06" db="EMBL/GenBank/DDBJ databases">
        <authorList>
            <person name="Li R."/>
            <person name="Bekaert M."/>
        </authorList>
    </citation>
    <scope>NUCLEOTIDE SEQUENCE [LARGE SCALE GENOMIC DNA]</scope>
    <source>
        <strain evidence="2">wild</strain>
    </source>
</reference>
<dbReference type="EMBL" id="CACVKT020005620">
    <property type="protein sequence ID" value="CAC5396473.1"/>
    <property type="molecule type" value="Genomic_DNA"/>
</dbReference>
<evidence type="ECO:0000313" key="2">
    <source>
        <dbReference type="Proteomes" id="UP000507470"/>
    </source>
</evidence>
<dbReference type="OrthoDB" id="10419128at2759"/>
<keyword evidence="2" id="KW-1185">Reference proteome</keyword>
<dbReference type="InterPro" id="IPR010620">
    <property type="entry name" value="SBBP_repeat"/>
</dbReference>
<dbReference type="SUPFAM" id="SSF101898">
    <property type="entry name" value="NHL repeat"/>
    <property type="match status" value="1"/>
</dbReference>
<protein>
    <submittedName>
        <fullName evidence="1">Uncharacterized protein</fullName>
    </submittedName>
</protein>
<evidence type="ECO:0000313" key="1">
    <source>
        <dbReference type="EMBL" id="CAC5396473.1"/>
    </source>
</evidence>
<gene>
    <name evidence="1" type="ORF">MCOR_31029</name>
</gene>
<sequence>MSSSKKQVDLQLTDEIDKFSNYKSMVNNWERLLTGTIRSGSDQHCLLKVNKIDSKFTKLEEEINEAVKSIKNISFRFVPSDHMTKFTSIIKSLGSFKINEQFLERTSSTLVNRTVNFRTGVVKVVRPIADNLGQASAIFVRDCVVTTSGNKKAVEKYSMDGKFLASILVGHLPTDVTQVGQSKVAISLFQCNKITNWKQCGLENDQFIVSCSSTLTWKNSSLGQTIKMRTTRGSSYFVSTSDKKDYICGDGENSVSRVIGNTTSFTYTSTRLSDPRGIGIDFEGNIYIAGYDSKSIKLQMPEN</sequence>
<proteinExistence type="predicted"/>
<accession>A0A6J8CJ40</accession>
<dbReference type="Pfam" id="PF06739">
    <property type="entry name" value="SBBP"/>
    <property type="match status" value="1"/>
</dbReference>
<dbReference type="Proteomes" id="UP000507470">
    <property type="component" value="Unassembled WGS sequence"/>
</dbReference>